<dbReference type="EMBL" id="ML978196">
    <property type="protein sequence ID" value="KAF2029839.1"/>
    <property type="molecule type" value="Genomic_DNA"/>
</dbReference>
<dbReference type="Proteomes" id="UP000799777">
    <property type="component" value="Unassembled WGS sequence"/>
</dbReference>
<reference evidence="2" key="1">
    <citation type="journal article" date="2020" name="Stud. Mycol.">
        <title>101 Dothideomycetes genomes: a test case for predicting lifestyles and emergence of pathogens.</title>
        <authorList>
            <person name="Haridas S."/>
            <person name="Albert R."/>
            <person name="Binder M."/>
            <person name="Bloem J."/>
            <person name="Labutti K."/>
            <person name="Salamov A."/>
            <person name="Andreopoulos B."/>
            <person name="Baker S."/>
            <person name="Barry K."/>
            <person name="Bills G."/>
            <person name="Bluhm B."/>
            <person name="Cannon C."/>
            <person name="Castanera R."/>
            <person name="Culley D."/>
            <person name="Daum C."/>
            <person name="Ezra D."/>
            <person name="Gonzalez J."/>
            <person name="Henrissat B."/>
            <person name="Kuo A."/>
            <person name="Liang C."/>
            <person name="Lipzen A."/>
            <person name="Lutzoni F."/>
            <person name="Magnuson J."/>
            <person name="Mondo S."/>
            <person name="Nolan M."/>
            <person name="Ohm R."/>
            <person name="Pangilinan J."/>
            <person name="Park H.-J."/>
            <person name="Ramirez L."/>
            <person name="Alfaro M."/>
            <person name="Sun H."/>
            <person name="Tritt A."/>
            <person name="Yoshinaga Y."/>
            <person name="Zwiers L.-H."/>
            <person name="Turgeon B."/>
            <person name="Goodwin S."/>
            <person name="Spatafora J."/>
            <person name="Crous P."/>
            <person name="Grigoriev I."/>
        </authorList>
    </citation>
    <scope>NUCLEOTIDE SEQUENCE</scope>
    <source>
        <strain evidence="2">CBS 110217</strain>
    </source>
</reference>
<sequence>MLWTDEQYTAWMDHAQAILDIHIQLAAAFGTRTWIWDNKAADDELETCSTSEPALYLRGGADDRSDQDAEPDAALTGLLDDLDNASSNEILAWIEYDLRANSLPQSASPLHENIQLRHRSKSEPILSSELVRTPNRPQEPARIISVLPSAPSQSQPSPVDQSLDSQPADALSTSPPPEPTDLATLPGSPEQEGEPLTPEESDMLNKRFQGRPRGSSD</sequence>
<protein>
    <submittedName>
        <fullName evidence="2">Uncharacterized protein</fullName>
    </submittedName>
</protein>
<feature type="compositionally biased region" description="Acidic residues" evidence="1">
    <location>
        <begin position="191"/>
        <end position="202"/>
    </location>
</feature>
<accession>A0A9P4H8W8</accession>
<dbReference type="AlphaFoldDB" id="A0A9P4H8W8"/>
<keyword evidence="3" id="KW-1185">Reference proteome</keyword>
<evidence type="ECO:0000256" key="1">
    <source>
        <dbReference type="SAM" id="MobiDB-lite"/>
    </source>
</evidence>
<organism evidence="2 3">
    <name type="scientific">Setomelanomma holmii</name>
    <dbReference type="NCBI Taxonomy" id="210430"/>
    <lineage>
        <taxon>Eukaryota</taxon>
        <taxon>Fungi</taxon>
        <taxon>Dikarya</taxon>
        <taxon>Ascomycota</taxon>
        <taxon>Pezizomycotina</taxon>
        <taxon>Dothideomycetes</taxon>
        <taxon>Pleosporomycetidae</taxon>
        <taxon>Pleosporales</taxon>
        <taxon>Pleosporineae</taxon>
        <taxon>Phaeosphaeriaceae</taxon>
        <taxon>Setomelanomma</taxon>
    </lineage>
</organism>
<dbReference type="OrthoDB" id="10333669at2759"/>
<feature type="compositionally biased region" description="Low complexity" evidence="1">
    <location>
        <begin position="148"/>
        <end position="167"/>
    </location>
</feature>
<feature type="region of interest" description="Disordered" evidence="1">
    <location>
        <begin position="148"/>
        <end position="217"/>
    </location>
</feature>
<gene>
    <name evidence="2" type="ORF">EK21DRAFT_112516</name>
</gene>
<name>A0A9P4H8W8_9PLEO</name>
<comment type="caution">
    <text evidence="2">The sequence shown here is derived from an EMBL/GenBank/DDBJ whole genome shotgun (WGS) entry which is preliminary data.</text>
</comment>
<evidence type="ECO:0000313" key="2">
    <source>
        <dbReference type="EMBL" id="KAF2029839.1"/>
    </source>
</evidence>
<evidence type="ECO:0000313" key="3">
    <source>
        <dbReference type="Proteomes" id="UP000799777"/>
    </source>
</evidence>
<proteinExistence type="predicted"/>